<evidence type="ECO:0000259" key="4">
    <source>
        <dbReference type="PROSITE" id="PS50878"/>
    </source>
</evidence>
<keyword evidence="1" id="KW-0862">Zinc</keyword>
<evidence type="ECO:0000256" key="2">
    <source>
        <dbReference type="SAM" id="Coils"/>
    </source>
</evidence>
<dbReference type="PROSITE" id="PS50158">
    <property type="entry name" value="ZF_CCHC"/>
    <property type="match status" value="1"/>
</dbReference>
<dbReference type="Gene3D" id="3.30.420.10">
    <property type="entry name" value="Ribonuclease H-like superfamily/Ribonuclease H"/>
    <property type="match status" value="1"/>
</dbReference>
<dbReference type="PROSITE" id="PS50878">
    <property type="entry name" value="RT_POL"/>
    <property type="match status" value="1"/>
</dbReference>
<accession>A0A8T3AD70</accession>
<keyword evidence="6" id="KW-1185">Reference proteome</keyword>
<dbReference type="Proteomes" id="UP000829196">
    <property type="component" value="Unassembled WGS sequence"/>
</dbReference>
<dbReference type="OrthoDB" id="1734132at2759"/>
<keyword evidence="1" id="KW-0479">Metal-binding</keyword>
<evidence type="ECO:0000313" key="5">
    <source>
        <dbReference type="EMBL" id="KAI0493993.1"/>
    </source>
</evidence>
<comment type="caution">
    <text evidence="5">The sequence shown here is derived from an EMBL/GenBank/DDBJ whole genome shotgun (WGS) entry which is preliminary data.</text>
</comment>
<dbReference type="PANTHER" id="PTHR31635">
    <property type="entry name" value="REVERSE TRANSCRIPTASE DOMAIN-CONTAINING PROTEIN-RELATED"/>
    <property type="match status" value="1"/>
</dbReference>
<dbReference type="CDD" id="cd06222">
    <property type="entry name" value="RNase_H_like"/>
    <property type="match status" value="1"/>
</dbReference>
<dbReference type="SUPFAM" id="SSF53098">
    <property type="entry name" value="Ribonuclease H-like"/>
    <property type="match status" value="1"/>
</dbReference>
<proteinExistence type="predicted"/>
<dbReference type="InterPro" id="IPR000477">
    <property type="entry name" value="RT_dom"/>
</dbReference>
<dbReference type="InterPro" id="IPR001878">
    <property type="entry name" value="Znf_CCHC"/>
</dbReference>
<organism evidence="5 6">
    <name type="scientific">Dendrobium nobile</name>
    <name type="common">Orchid</name>
    <dbReference type="NCBI Taxonomy" id="94219"/>
    <lineage>
        <taxon>Eukaryota</taxon>
        <taxon>Viridiplantae</taxon>
        <taxon>Streptophyta</taxon>
        <taxon>Embryophyta</taxon>
        <taxon>Tracheophyta</taxon>
        <taxon>Spermatophyta</taxon>
        <taxon>Magnoliopsida</taxon>
        <taxon>Liliopsida</taxon>
        <taxon>Asparagales</taxon>
        <taxon>Orchidaceae</taxon>
        <taxon>Epidendroideae</taxon>
        <taxon>Malaxideae</taxon>
        <taxon>Dendrobiinae</taxon>
        <taxon>Dendrobium</taxon>
    </lineage>
</organism>
<dbReference type="EMBL" id="JAGYWB010000017">
    <property type="protein sequence ID" value="KAI0493993.1"/>
    <property type="molecule type" value="Genomic_DNA"/>
</dbReference>
<dbReference type="InterPro" id="IPR044730">
    <property type="entry name" value="RNase_H-like_dom_plant"/>
</dbReference>
<evidence type="ECO:0000313" key="6">
    <source>
        <dbReference type="Proteomes" id="UP000829196"/>
    </source>
</evidence>
<gene>
    <name evidence="5" type="ORF">KFK09_024124</name>
</gene>
<dbReference type="GO" id="GO:0004523">
    <property type="term" value="F:RNA-DNA hybrid ribonuclease activity"/>
    <property type="evidence" value="ECO:0007669"/>
    <property type="project" value="InterPro"/>
</dbReference>
<dbReference type="Pfam" id="PF00078">
    <property type="entry name" value="RVT_1"/>
    <property type="match status" value="1"/>
</dbReference>
<feature type="domain" description="CCHC-type" evidence="3">
    <location>
        <begin position="326"/>
        <end position="341"/>
    </location>
</feature>
<dbReference type="Pfam" id="PF13456">
    <property type="entry name" value="RVT_3"/>
    <property type="match status" value="1"/>
</dbReference>
<dbReference type="GO" id="GO:0008270">
    <property type="term" value="F:zinc ion binding"/>
    <property type="evidence" value="ECO:0007669"/>
    <property type="project" value="UniProtKB-KW"/>
</dbReference>
<reference evidence="5" key="1">
    <citation type="journal article" date="2022" name="Front. Genet.">
        <title>Chromosome-Scale Assembly of the Dendrobium nobile Genome Provides Insights Into the Molecular Mechanism of the Biosynthesis of the Medicinal Active Ingredient of Dendrobium.</title>
        <authorList>
            <person name="Xu Q."/>
            <person name="Niu S.-C."/>
            <person name="Li K.-L."/>
            <person name="Zheng P.-J."/>
            <person name="Zhang X.-J."/>
            <person name="Jia Y."/>
            <person name="Liu Y."/>
            <person name="Niu Y.-X."/>
            <person name="Yu L.-H."/>
            <person name="Chen D.-F."/>
            <person name="Zhang G.-Q."/>
        </authorList>
    </citation>
    <scope>NUCLEOTIDE SEQUENCE</scope>
    <source>
        <tissue evidence="5">Leaf</tissue>
    </source>
</reference>
<evidence type="ECO:0000256" key="1">
    <source>
        <dbReference type="PROSITE-ProRule" id="PRU00047"/>
    </source>
</evidence>
<dbReference type="SMR" id="A0A8T3AD70"/>
<protein>
    <submittedName>
        <fullName evidence="5">Uncharacterized protein</fullName>
    </submittedName>
</protein>
<dbReference type="CDD" id="cd01650">
    <property type="entry name" value="RT_nLTR_like"/>
    <property type="match status" value="1"/>
</dbReference>
<dbReference type="Pfam" id="PF14111">
    <property type="entry name" value="DUF4283"/>
    <property type="match status" value="1"/>
</dbReference>
<sequence>MIVSRPFGPLRANGRGSNGIVIREGFRPLSRHDPVEGKGKKVLVDDLVVQKNVDTQVLDTHEGRIIGNDLNSVEVQKESEFVDYSKIPVKDSTSFEVTKNKMTDSSGHKGVGEVVDAWSKLKPIKITFNRVQVEFSEDGVAVRLNADMEAENSIILKNSIVLKVLGNNVPFSVSSLELRRQWSKYGGFHLTSIGMNWILCSFKTSEVVDEILNGGPWYVNGFIVGMNKSTPMFDPNSFKGISAPVWIRLSCLPLYCWDEDSIARIASCFGLPMYIDGNTFRWSKREFARVCVRIDLEKKLLNGVWVEGSAGRFFQPVEYEKIDLLCYQCGKVGHDNKICPKNVTLGIQDQSRKKTDTVMVERMMIPPDNNPSVISAEYGPWIYVHFKNRGFKRDLSTGRGVKDNGNNTDNRVNNCHQDRVLERVQTRTKVADVVEESVVAPVKSSVNMETAGVEMFDVHSTNRFVVLVDKDVEEGTEKHGEIDKALDMSFDIPELDANHMGLGSHSGVAKIKLAKELRSFGQVEPDYKKKKRDGRGARKREASLYLKEIVRDQDVFCIGLMETKLPSIDRREVPILGTWRIATVYGSRCCKERGGLWRQLEKNLNVLKEKLKKEILELQNKEALGVNWSVDDLFVLRNKVHELNVTLKRLSTWWNQRAKARWHEEGDTNSKLFHNYASARTNGNRIIQIKDELNNLYDEDEQIEKKIAADDMDVLNAEFLVNELQNSVFQQGNNKSPGLDGVTSSFYKSYWSIVWETLWNAVNCFFKSYHMHREWKNTLIVLISKTKNPMIPSNFRPISLCQTNYKIVATMLVNRLKKEIFHKFIISKNKKGLMALKLDMEQAYDSMGWASLRHILIWYGFPIDFSNLLMECVVDVRFSIIINGRNSKWINAQSGFRQGCPLSPYLFILCSQLLSNSLVQRGQKLGIQISPRGPMITHLLFADDVLIFSHASVDLANALKTIVEDFCKWTGQRINVSKFQMIFGKVVSYSMKKRIAKVFGFKVVKEMKYLGVKMSLNRLKMVDFLEILSNVMDKLNAWSKKSLSLEGKLILIDSSLLSMPNFLITDSIVPKRVLHELEKLCRSFIWLKNDGTNGMHYVAWGDICKPRSWGGLCLHSPLLRVGSLRSKLAWNFIQKPQSLFHCAMIARYGSDVMNGTQRKITSTAWKILVDGGKYLKMAVHWSVGKGDKINILNDTWLLDRCINRWPTYVDCDFLDGMYIQQHLLSNGEWNCTKLQRAFHPDIVFLISQIHIEFVEEDQLELMKMCSGKTVSALVYKQVLSNKYTLEDADYFSWLHKLKLKKNVEIFWWRGCQVSETYEHIMVHCKYMTDVIEKMGEWGISIPIFSSLNCCLMGLKKIAQNKYGIVQIYCNIVYHSWKNRNDVKHGKTALPCSMVSSNALFSAISKSGPYLTSWGTNLLRESQSTWCLPPKDLIKINFDASLLSSNLAGVGGVFRDHKGRFISAFGKNRAHWDIAQLELEAVFSVKEFLRSWMLECKGLIIESDNTNVIKFIQDSLKKNKWQVDRQPAKDLCFLNDFNKVVFLHAYRSCNKVANCCATMALESSFFFDSFSFENIPSLLLNLTKEECDPFITCN</sequence>
<feature type="coiled-coil region" evidence="2">
    <location>
        <begin position="597"/>
        <end position="624"/>
    </location>
</feature>
<dbReference type="InterPro" id="IPR012337">
    <property type="entry name" value="RNaseH-like_sf"/>
</dbReference>
<name>A0A8T3AD70_DENNO</name>
<dbReference type="InterPro" id="IPR025558">
    <property type="entry name" value="DUF4283"/>
</dbReference>
<feature type="domain" description="Reverse transcriptase" evidence="4">
    <location>
        <begin position="764"/>
        <end position="1014"/>
    </location>
</feature>
<keyword evidence="1" id="KW-0863">Zinc-finger</keyword>
<dbReference type="GO" id="GO:0003676">
    <property type="term" value="F:nucleic acid binding"/>
    <property type="evidence" value="ECO:0007669"/>
    <property type="project" value="InterPro"/>
</dbReference>
<dbReference type="PANTHER" id="PTHR31635:SF196">
    <property type="entry name" value="REVERSE TRANSCRIPTASE DOMAIN-CONTAINING PROTEIN-RELATED"/>
    <property type="match status" value="1"/>
</dbReference>
<dbReference type="InterPro" id="IPR036397">
    <property type="entry name" value="RNaseH_sf"/>
</dbReference>
<dbReference type="InterPro" id="IPR002156">
    <property type="entry name" value="RNaseH_domain"/>
</dbReference>
<evidence type="ECO:0000259" key="3">
    <source>
        <dbReference type="PROSITE" id="PS50158"/>
    </source>
</evidence>
<keyword evidence="2" id="KW-0175">Coiled coil</keyword>